<feature type="compositionally biased region" description="Basic and acidic residues" evidence="8">
    <location>
        <begin position="304"/>
        <end position="314"/>
    </location>
</feature>
<protein>
    <recommendedName>
        <fullName evidence="7">Ribosomal RNA small subunit methyltransferase H</fullName>
        <ecNumber evidence="7">2.1.1.199</ecNumber>
    </recommendedName>
    <alternativeName>
        <fullName evidence="7">16S rRNA m(4)C1402 methyltransferase</fullName>
    </alternativeName>
    <alternativeName>
        <fullName evidence="7">rRNA (cytosine-N(4)-)-methyltransferase RsmH</fullName>
    </alternativeName>
</protein>
<comment type="similarity">
    <text evidence="1 7">Belongs to the methyltransferase superfamily. RsmH family.</text>
</comment>
<dbReference type="AlphaFoldDB" id="A0A3E1K6S1"/>
<evidence type="ECO:0000256" key="4">
    <source>
        <dbReference type="ARBA" id="ARBA00022603"/>
    </source>
</evidence>
<evidence type="ECO:0000256" key="3">
    <source>
        <dbReference type="ARBA" id="ARBA00022552"/>
    </source>
</evidence>
<name>A0A3E1K6S1_9GAMM</name>
<comment type="caution">
    <text evidence="9">The sequence shown here is derived from an EMBL/GenBank/DDBJ whole genome shotgun (WGS) entry which is preliminary data.</text>
</comment>
<evidence type="ECO:0000256" key="5">
    <source>
        <dbReference type="ARBA" id="ARBA00022679"/>
    </source>
</evidence>
<dbReference type="InterPro" id="IPR023397">
    <property type="entry name" value="SAM-dep_MeTrfase_MraW_recog"/>
</dbReference>
<dbReference type="InterPro" id="IPR029063">
    <property type="entry name" value="SAM-dependent_MTases_sf"/>
</dbReference>
<dbReference type="GO" id="GO:0005737">
    <property type="term" value="C:cytoplasm"/>
    <property type="evidence" value="ECO:0007669"/>
    <property type="project" value="UniProtKB-SubCell"/>
</dbReference>
<keyword evidence="10" id="KW-1185">Reference proteome</keyword>
<proteinExistence type="inferred from homology"/>
<dbReference type="EC" id="2.1.1.199" evidence="7"/>
<dbReference type="Gene3D" id="3.40.50.150">
    <property type="entry name" value="Vaccinia Virus protein VP39"/>
    <property type="match status" value="1"/>
</dbReference>
<dbReference type="SUPFAM" id="SSF81799">
    <property type="entry name" value="Putative methyltransferase TM0872, insert domain"/>
    <property type="match status" value="1"/>
</dbReference>
<comment type="catalytic activity">
    <reaction evidence="7">
        <text>cytidine(1402) in 16S rRNA + S-adenosyl-L-methionine = N(4)-methylcytidine(1402) in 16S rRNA + S-adenosyl-L-homocysteine + H(+)</text>
        <dbReference type="Rhea" id="RHEA:42928"/>
        <dbReference type="Rhea" id="RHEA-COMP:10286"/>
        <dbReference type="Rhea" id="RHEA-COMP:10287"/>
        <dbReference type="ChEBI" id="CHEBI:15378"/>
        <dbReference type="ChEBI" id="CHEBI:57856"/>
        <dbReference type="ChEBI" id="CHEBI:59789"/>
        <dbReference type="ChEBI" id="CHEBI:74506"/>
        <dbReference type="ChEBI" id="CHEBI:82748"/>
        <dbReference type="EC" id="2.1.1.199"/>
    </reaction>
</comment>
<feature type="binding site" evidence="7">
    <location>
        <begin position="35"/>
        <end position="37"/>
    </location>
    <ligand>
        <name>S-adenosyl-L-methionine</name>
        <dbReference type="ChEBI" id="CHEBI:59789"/>
    </ligand>
</feature>
<feature type="binding site" evidence="7">
    <location>
        <position position="55"/>
    </location>
    <ligand>
        <name>S-adenosyl-L-methionine</name>
        <dbReference type="ChEBI" id="CHEBI:59789"/>
    </ligand>
</feature>
<feature type="binding site" evidence="7">
    <location>
        <position position="103"/>
    </location>
    <ligand>
        <name>S-adenosyl-L-methionine</name>
        <dbReference type="ChEBI" id="CHEBI:59789"/>
    </ligand>
</feature>
<dbReference type="EMBL" id="QUZK01000042">
    <property type="protein sequence ID" value="RFF29708.1"/>
    <property type="molecule type" value="Genomic_DNA"/>
</dbReference>
<dbReference type="HAMAP" id="MF_01007">
    <property type="entry name" value="16SrRNA_methyltr_H"/>
    <property type="match status" value="1"/>
</dbReference>
<dbReference type="Proteomes" id="UP000260351">
    <property type="component" value="Unassembled WGS sequence"/>
</dbReference>
<dbReference type="SUPFAM" id="SSF53335">
    <property type="entry name" value="S-adenosyl-L-methionine-dependent methyltransferases"/>
    <property type="match status" value="1"/>
</dbReference>
<dbReference type="Gene3D" id="1.10.150.170">
    <property type="entry name" value="Putative methyltransferase TM0872, insert domain"/>
    <property type="match status" value="1"/>
</dbReference>
<dbReference type="OrthoDB" id="9806637at2"/>
<dbReference type="FunFam" id="1.10.150.170:FF:000001">
    <property type="entry name" value="Ribosomal RNA small subunit methyltransferase H"/>
    <property type="match status" value="1"/>
</dbReference>
<dbReference type="NCBIfam" id="TIGR00006">
    <property type="entry name" value="16S rRNA (cytosine(1402)-N(4))-methyltransferase RsmH"/>
    <property type="match status" value="1"/>
</dbReference>
<dbReference type="Pfam" id="PF01795">
    <property type="entry name" value="Methyltransf_5"/>
    <property type="match status" value="1"/>
</dbReference>
<keyword evidence="6 7" id="KW-0949">S-adenosyl-L-methionine</keyword>
<feature type="binding site" evidence="7">
    <location>
        <position position="110"/>
    </location>
    <ligand>
        <name>S-adenosyl-L-methionine</name>
        <dbReference type="ChEBI" id="CHEBI:59789"/>
    </ligand>
</feature>
<keyword evidence="5 7" id="KW-0808">Transferase</keyword>
<dbReference type="InterPro" id="IPR002903">
    <property type="entry name" value="RsmH"/>
</dbReference>
<keyword evidence="2 7" id="KW-0963">Cytoplasm</keyword>
<dbReference type="GO" id="GO:0071424">
    <property type="term" value="F:rRNA (cytosine-N4-)-methyltransferase activity"/>
    <property type="evidence" value="ECO:0007669"/>
    <property type="project" value="UniProtKB-UniRule"/>
</dbReference>
<organism evidence="9 10">
    <name type="scientific">Wenzhouxiangella sediminis</name>
    <dbReference type="NCBI Taxonomy" id="1792836"/>
    <lineage>
        <taxon>Bacteria</taxon>
        <taxon>Pseudomonadati</taxon>
        <taxon>Pseudomonadota</taxon>
        <taxon>Gammaproteobacteria</taxon>
        <taxon>Chromatiales</taxon>
        <taxon>Wenzhouxiangellaceae</taxon>
        <taxon>Wenzhouxiangella</taxon>
    </lineage>
</organism>
<dbReference type="GO" id="GO:0070475">
    <property type="term" value="P:rRNA base methylation"/>
    <property type="evidence" value="ECO:0007669"/>
    <property type="project" value="UniProtKB-UniRule"/>
</dbReference>
<keyword evidence="3 7" id="KW-0698">rRNA processing</keyword>
<sequence length="314" mass="34126">MARDHEHVPVLHGPALDALRIRADGVYVDGTYGRGGHSAAMLARLGEEGRLVVTDRDPQAIADARAKYAEDGRVTIRRANFAEIGAIIDELGLTGRVDGLLLDVGVSSPQLDDPQRGFSFQHDGPLDMRMDPESGESVADWLARAAESDIARVIKEYGEERFGKRIARAIVKAREEAPIERTAQLAAIVSEAVPGPPSPRHPATRTFQALRIFINDELGALEEALDDGIDLLAPGGRFVVISFHSLEDRLVKRRFAKAAKPPPASRRLPAVETFVPRLKLIGGMVQASEEEIADNPRARSARMRVAEKTAGEAT</sequence>
<evidence type="ECO:0000256" key="7">
    <source>
        <dbReference type="HAMAP-Rule" id="MF_01007"/>
    </source>
</evidence>
<comment type="subcellular location">
    <subcellularLocation>
        <location evidence="7">Cytoplasm</location>
    </subcellularLocation>
</comment>
<evidence type="ECO:0000256" key="2">
    <source>
        <dbReference type="ARBA" id="ARBA00022490"/>
    </source>
</evidence>
<dbReference type="RefSeq" id="WP_116651293.1">
    <property type="nucleotide sequence ID" value="NZ_QUZK01000042.1"/>
</dbReference>
<accession>A0A3E1K6S1</accession>
<feature type="region of interest" description="Disordered" evidence="8">
    <location>
        <begin position="291"/>
        <end position="314"/>
    </location>
</feature>
<evidence type="ECO:0000313" key="9">
    <source>
        <dbReference type="EMBL" id="RFF29708.1"/>
    </source>
</evidence>
<evidence type="ECO:0000256" key="6">
    <source>
        <dbReference type="ARBA" id="ARBA00022691"/>
    </source>
</evidence>
<keyword evidence="4 7" id="KW-0489">Methyltransferase</keyword>
<feature type="binding site" evidence="7">
    <location>
        <position position="81"/>
    </location>
    <ligand>
        <name>S-adenosyl-L-methionine</name>
        <dbReference type="ChEBI" id="CHEBI:59789"/>
    </ligand>
</feature>
<evidence type="ECO:0000256" key="1">
    <source>
        <dbReference type="ARBA" id="ARBA00010396"/>
    </source>
</evidence>
<gene>
    <name evidence="7 9" type="primary">rsmH</name>
    <name evidence="9" type="ORF">DZC52_11550</name>
</gene>
<dbReference type="PANTHER" id="PTHR11265:SF0">
    <property type="entry name" value="12S RRNA N4-METHYLCYTIDINE METHYLTRANSFERASE"/>
    <property type="match status" value="1"/>
</dbReference>
<dbReference type="PANTHER" id="PTHR11265">
    <property type="entry name" value="S-ADENOSYL-METHYLTRANSFERASE MRAW"/>
    <property type="match status" value="1"/>
</dbReference>
<dbReference type="PIRSF" id="PIRSF004486">
    <property type="entry name" value="MraW"/>
    <property type="match status" value="1"/>
</dbReference>
<comment type="function">
    <text evidence="7">Specifically methylates the N4 position of cytidine in position 1402 (C1402) of 16S rRNA.</text>
</comment>
<reference evidence="9 10" key="1">
    <citation type="submission" date="2018-08" db="EMBL/GenBank/DDBJ databases">
        <title>Wenzhouxiangella salilacus sp. nov., a novel bacterium isolated from a saline lake in Xinjiang Province, China.</title>
        <authorList>
            <person name="Han S."/>
        </authorList>
    </citation>
    <scope>NUCLEOTIDE SEQUENCE [LARGE SCALE GENOMIC DNA]</scope>
    <source>
        <strain evidence="9 10">XDB06</strain>
    </source>
</reference>
<evidence type="ECO:0000256" key="8">
    <source>
        <dbReference type="SAM" id="MobiDB-lite"/>
    </source>
</evidence>
<evidence type="ECO:0000313" key="10">
    <source>
        <dbReference type="Proteomes" id="UP000260351"/>
    </source>
</evidence>